<dbReference type="Proteomes" id="UP000296079">
    <property type="component" value="Chromosome 2"/>
</dbReference>
<accession>A0AAE5ZKF4</accession>
<dbReference type="RefSeq" id="WP_136227878.1">
    <property type="nucleotide sequence ID" value="NC_008314.1"/>
</dbReference>
<dbReference type="EMBL" id="CP039288">
    <property type="protein sequence ID" value="QCC04622.1"/>
    <property type="molecule type" value="Genomic_DNA"/>
</dbReference>
<keyword evidence="1" id="KW-0732">Signal</keyword>
<feature type="signal peptide" evidence="1">
    <location>
        <begin position="1"/>
        <end position="22"/>
    </location>
</feature>
<gene>
    <name evidence="2" type="ORF">E6A55_29475</name>
</gene>
<dbReference type="PROSITE" id="PS51257">
    <property type="entry name" value="PROKAR_LIPOPROTEIN"/>
    <property type="match status" value="1"/>
</dbReference>
<feature type="chain" id="PRO_5042215883" description="Alpha/beta hydrolase" evidence="1">
    <location>
        <begin position="23"/>
        <end position="371"/>
    </location>
</feature>
<evidence type="ECO:0000256" key="1">
    <source>
        <dbReference type="SAM" id="SignalP"/>
    </source>
</evidence>
<evidence type="ECO:0000313" key="2">
    <source>
        <dbReference type="EMBL" id="QCC04622.1"/>
    </source>
</evidence>
<dbReference type="AlphaFoldDB" id="A0AAE5ZKF4"/>
<reference evidence="2 3" key="1">
    <citation type="submission" date="2019-04" db="EMBL/GenBank/DDBJ databases">
        <title>Long-read de novo sequencing of Cupriavidus necator H16.</title>
        <authorList>
            <person name="Little G.T."/>
            <person name="Ehsaan M."/>
            <person name="Arenas-Lopez C."/>
            <person name="Jawed K."/>
            <person name="Winzer K."/>
            <person name="Kovacs K."/>
            <person name="Malys N."/>
            <person name="Minton N.P."/>
        </authorList>
    </citation>
    <scope>NUCLEOTIDE SEQUENCE [LARGE SCALE GENOMIC DNA]</scope>
    <source>
        <strain evidence="2 3">H16</strain>
    </source>
</reference>
<evidence type="ECO:0000313" key="3">
    <source>
        <dbReference type="Proteomes" id="UP000296079"/>
    </source>
</evidence>
<proteinExistence type="predicted"/>
<sequence>MKRLITAICSCLLLAACGGMHVRPPGDYVLAGEPAPSSNLVRVAFDQLGDVYPRDASSIPWPQRAPGVNSRFALSDILEHGDHGRRLYGPEQRREAEDAVVAALNSKLAAGDTLLVLVHGFNEDFESAQRLYSGSRNLLGSEKPAVILEVYWDGLRTRNPEIMTEQTRLTFWPDALLSSNYAGQRGLRPILNRLSKPVDLRFLVHSRGTAVALSAVADPVYERNFGNDPENRVRPLDNPNIRSIKIAAFAPAVGSGHVGQAIYDKWGNHPVDLAFTVNPWDLALSKLFVFHDTFWGDTSLGTSEHFVRARMEEHFARLRLIPVRFPNKIGHALDKYVEGDPDAATCIIRFAGLTSSECPSSVEIIHLRDGQ</sequence>
<protein>
    <recommendedName>
        <fullName evidence="4">Alpha/beta hydrolase</fullName>
    </recommendedName>
</protein>
<evidence type="ECO:0008006" key="4">
    <source>
        <dbReference type="Google" id="ProtNLM"/>
    </source>
</evidence>
<name>A0AAE5ZKF4_CUPNH</name>
<organism evidence="2 3">
    <name type="scientific">Cupriavidus necator (strain ATCC 17699 / DSM 428 / KCTC 22496 / NCIMB 10442 / H16 / Stanier 337)</name>
    <name type="common">Ralstonia eutropha</name>
    <dbReference type="NCBI Taxonomy" id="381666"/>
    <lineage>
        <taxon>Bacteria</taxon>
        <taxon>Pseudomonadati</taxon>
        <taxon>Pseudomonadota</taxon>
        <taxon>Betaproteobacteria</taxon>
        <taxon>Burkholderiales</taxon>
        <taxon>Burkholderiaceae</taxon>
        <taxon>Cupriavidus</taxon>
    </lineage>
</organism>